<dbReference type="CDD" id="cd00191">
    <property type="entry name" value="TY"/>
    <property type="match status" value="1"/>
</dbReference>
<accession>A9KG01</accession>
<dbReference type="Proteomes" id="UP000008555">
    <property type="component" value="Chromosome"/>
</dbReference>
<dbReference type="Pfam" id="PF00086">
    <property type="entry name" value="Thyroglobulin_1"/>
    <property type="match status" value="1"/>
</dbReference>
<dbReference type="PANTHER" id="PTHR12352:SF3">
    <property type="entry name" value="NIDOGEN-2"/>
    <property type="match status" value="1"/>
</dbReference>
<dbReference type="HOGENOM" id="CLU_2166755_0_0_6"/>
<dbReference type="PANTHER" id="PTHR12352">
    <property type="entry name" value="SECRETED MODULAR CALCIUM-BINDING PROTEIN"/>
    <property type="match status" value="1"/>
</dbReference>
<dbReference type="Gene3D" id="4.10.800.10">
    <property type="entry name" value="Thyroglobulin type-1"/>
    <property type="match status" value="1"/>
</dbReference>
<dbReference type="InterPro" id="IPR036857">
    <property type="entry name" value="Thyroglobulin_1_sf"/>
</dbReference>
<proteinExistence type="predicted"/>
<dbReference type="SUPFAM" id="SSF57610">
    <property type="entry name" value="Thyroglobulin type-1 domain"/>
    <property type="match status" value="1"/>
</dbReference>
<protein>
    <submittedName>
        <fullName evidence="6">Thyroglobulin type-1 repeat domain protein</fullName>
    </submittedName>
</protein>
<evidence type="ECO:0000256" key="2">
    <source>
        <dbReference type="ARBA" id="ARBA00022525"/>
    </source>
</evidence>
<dbReference type="PROSITE" id="PS00484">
    <property type="entry name" value="THYROGLOBULIN_1_1"/>
    <property type="match status" value="1"/>
</dbReference>
<dbReference type="RefSeq" id="WP_011996853.1">
    <property type="nucleotide sequence ID" value="NC_009727.1"/>
</dbReference>
<keyword evidence="3" id="KW-0677">Repeat</keyword>
<keyword evidence="4" id="KW-1015">Disulfide bond</keyword>
<sequence length="110" mass="12908">MRSFIYILILLLLIFAFSTLIKRHDHLRQENSCLHIRKTLLAKTLKPKDTYIPQCTLYGHYIPKQCNQSTGECWCATIEGKEIPGTRTSSGKTPKLCKLNWFCELYRRMQ</sequence>
<dbReference type="EMBL" id="CP000733">
    <property type="protein sequence ID" value="ABS78114.1"/>
    <property type="molecule type" value="Genomic_DNA"/>
</dbReference>
<comment type="subcellular location">
    <subcellularLocation>
        <location evidence="1">Secreted</location>
    </subcellularLocation>
</comment>
<dbReference type="InterPro" id="IPR000716">
    <property type="entry name" value="Thyroglobulin_1"/>
</dbReference>
<evidence type="ECO:0000256" key="3">
    <source>
        <dbReference type="ARBA" id="ARBA00022737"/>
    </source>
</evidence>
<dbReference type="GO" id="GO:0005615">
    <property type="term" value="C:extracellular space"/>
    <property type="evidence" value="ECO:0007669"/>
    <property type="project" value="TreeGrafter"/>
</dbReference>
<evidence type="ECO:0000256" key="4">
    <source>
        <dbReference type="ARBA" id="ARBA00023157"/>
    </source>
</evidence>
<keyword evidence="2" id="KW-0964">Secreted</keyword>
<gene>
    <name evidence="6" type="ordered locus">CBUD_0962</name>
</gene>
<evidence type="ECO:0000313" key="6">
    <source>
        <dbReference type="EMBL" id="ABS78114.1"/>
    </source>
</evidence>
<evidence type="ECO:0000313" key="7">
    <source>
        <dbReference type="Proteomes" id="UP000008555"/>
    </source>
</evidence>
<dbReference type="SMART" id="SM00211">
    <property type="entry name" value="TY"/>
    <property type="match status" value="1"/>
</dbReference>
<evidence type="ECO:0000259" key="5">
    <source>
        <dbReference type="PROSITE" id="PS51162"/>
    </source>
</evidence>
<dbReference type="GO" id="GO:0007160">
    <property type="term" value="P:cell-matrix adhesion"/>
    <property type="evidence" value="ECO:0007669"/>
    <property type="project" value="TreeGrafter"/>
</dbReference>
<reference evidence="6 7" key="1">
    <citation type="journal article" date="2009" name="Infect. Immun.">
        <title>Comparative genomics reveal extensive transposon-mediated genomic plasticity and diversity among potential effector proteins within the genus Coxiella.</title>
        <authorList>
            <person name="Beare P.A."/>
            <person name="Unsworth N."/>
            <person name="Andoh M."/>
            <person name="Voth D.E."/>
            <person name="Omsland A."/>
            <person name="Gilk S.D."/>
            <person name="Williams K.P."/>
            <person name="Sobral B.W."/>
            <person name="Kupko J.J.III."/>
            <person name="Porcella S.F."/>
            <person name="Samuel J.E."/>
            <person name="Heinzen R.A."/>
        </authorList>
    </citation>
    <scope>NUCLEOTIDE SEQUENCE [LARGE SCALE GENOMIC DNA]</scope>
    <source>
        <strain evidence="6 7">Dugway 5J108-111</strain>
    </source>
</reference>
<organism evidence="6 7">
    <name type="scientific">Coxiella burnetii (strain Dugway 5J108-111)</name>
    <dbReference type="NCBI Taxonomy" id="434922"/>
    <lineage>
        <taxon>Bacteria</taxon>
        <taxon>Pseudomonadati</taxon>
        <taxon>Pseudomonadota</taxon>
        <taxon>Gammaproteobacteria</taxon>
        <taxon>Legionellales</taxon>
        <taxon>Coxiellaceae</taxon>
        <taxon>Coxiella</taxon>
    </lineage>
</organism>
<dbReference type="AlphaFoldDB" id="A9KG01"/>
<name>A9KG01_COXBN</name>
<dbReference type="KEGG" id="cbd:CBUD_0962"/>
<dbReference type="PROSITE" id="PS51162">
    <property type="entry name" value="THYROGLOBULIN_1_2"/>
    <property type="match status" value="1"/>
</dbReference>
<dbReference type="InterPro" id="IPR051950">
    <property type="entry name" value="Dev_reg/Prot_inhib"/>
</dbReference>
<dbReference type="GO" id="GO:0005604">
    <property type="term" value="C:basement membrane"/>
    <property type="evidence" value="ECO:0007669"/>
    <property type="project" value="TreeGrafter"/>
</dbReference>
<feature type="domain" description="Thyroglobulin type-1" evidence="5">
    <location>
        <begin position="30"/>
        <end position="97"/>
    </location>
</feature>
<evidence type="ECO:0000256" key="1">
    <source>
        <dbReference type="ARBA" id="ARBA00004613"/>
    </source>
</evidence>